<dbReference type="InterPro" id="IPR036038">
    <property type="entry name" value="Aminotransferase-like"/>
</dbReference>
<reference evidence="1 2" key="1">
    <citation type="submission" date="2020-06" db="EMBL/GenBank/DDBJ databases">
        <authorList>
            <person name="Chanama M."/>
        </authorList>
    </citation>
    <scope>NUCLEOTIDE SEQUENCE [LARGE SCALE GENOMIC DNA]</scope>
    <source>
        <strain evidence="1 2">TBRC6557</strain>
    </source>
</reference>
<accession>A0A7Y6IJP5</accession>
<protein>
    <submittedName>
        <fullName evidence="1">Aminotransferase class IV</fullName>
    </submittedName>
</protein>
<dbReference type="Gene3D" id="3.20.10.10">
    <property type="entry name" value="D-amino Acid Aminotransferase, subunit A, domain 2"/>
    <property type="match status" value="1"/>
</dbReference>
<dbReference type="GO" id="GO:0008483">
    <property type="term" value="F:transaminase activity"/>
    <property type="evidence" value="ECO:0007669"/>
    <property type="project" value="UniProtKB-KW"/>
</dbReference>
<dbReference type="AlphaFoldDB" id="A0A7Y6IJP5"/>
<dbReference type="Pfam" id="PF01063">
    <property type="entry name" value="Aminotran_4"/>
    <property type="match status" value="1"/>
</dbReference>
<proteinExistence type="predicted"/>
<keyword evidence="2" id="KW-1185">Reference proteome</keyword>
<dbReference type="InterPro" id="IPR001544">
    <property type="entry name" value="Aminotrans_IV"/>
</dbReference>
<name>A0A7Y6IJP5_9ACTN</name>
<evidence type="ECO:0000313" key="2">
    <source>
        <dbReference type="Proteomes" id="UP000546126"/>
    </source>
</evidence>
<dbReference type="InterPro" id="IPR043131">
    <property type="entry name" value="BCAT-like_N"/>
</dbReference>
<sequence length="253" mass="26955">MGRVIDRVAVDGRPAGAGDLGLAAAARYGHFTAMQVRGGRVRGLALHLARLRAANEELFGAALDEELVLATARHALGGAPDASVRVIVAERDGVRVIATAAPPHAWPDTPLSLLPVRYARYLPHVKHLGGFPQAHLARSAPAAGFDDVLFTDADGFVSESSIANLGCFDGERLLWPDAPMLRGITMALLEEGELPSERRPLKVADLAGRPAVFLTNSWGVVPVSQVGDLRIRSDEAALARVRDAYEGVPWDVI</sequence>
<keyword evidence="1" id="KW-0808">Transferase</keyword>
<dbReference type="SUPFAM" id="SSF56752">
    <property type="entry name" value="D-aminoacid aminotransferase-like PLP-dependent enzymes"/>
    <property type="match status" value="1"/>
</dbReference>
<dbReference type="Proteomes" id="UP000546126">
    <property type="component" value="Unassembled WGS sequence"/>
</dbReference>
<dbReference type="NCBIfam" id="NF006734">
    <property type="entry name" value="PRK09266.1"/>
    <property type="match status" value="1"/>
</dbReference>
<dbReference type="InterPro" id="IPR043132">
    <property type="entry name" value="BCAT-like_C"/>
</dbReference>
<dbReference type="EMBL" id="JABWGO010000001">
    <property type="protein sequence ID" value="NUW39276.1"/>
    <property type="molecule type" value="Genomic_DNA"/>
</dbReference>
<keyword evidence="1" id="KW-0032">Aminotransferase</keyword>
<comment type="caution">
    <text evidence="1">The sequence shown here is derived from an EMBL/GenBank/DDBJ whole genome shotgun (WGS) entry which is preliminary data.</text>
</comment>
<gene>
    <name evidence="1" type="ORF">HT134_03900</name>
</gene>
<organism evidence="1 2">
    <name type="scientific">Nonomuraea rhodomycinica</name>
    <dbReference type="NCBI Taxonomy" id="1712872"/>
    <lineage>
        <taxon>Bacteria</taxon>
        <taxon>Bacillati</taxon>
        <taxon>Actinomycetota</taxon>
        <taxon>Actinomycetes</taxon>
        <taxon>Streptosporangiales</taxon>
        <taxon>Streptosporangiaceae</taxon>
        <taxon>Nonomuraea</taxon>
    </lineage>
</organism>
<dbReference type="Gene3D" id="3.30.470.10">
    <property type="match status" value="1"/>
</dbReference>
<evidence type="ECO:0000313" key="1">
    <source>
        <dbReference type="EMBL" id="NUW39276.1"/>
    </source>
</evidence>